<dbReference type="GO" id="GO:0003824">
    <property type="term" value="F:catalytic activity"/>
    <property type="evidence" value="ECO:0007669"/>
    <property type="project" value="InterPro"/>
</dbReference>
<dbReference type="InterPro" id="IPR001544">
    <property type="entry name" value="Aminotrans_IV"/>
</dbReference>
<dbReference type="GO" id="GO:0046394">
    <property type="term" value="P:carboxylic acid biosynthetic process"/>
    <property type="evidence" value="ECO:0007669"/>
    <property type="project" value="UniProtKB-ARBA"/>
</dbReference>
<evidence type="ECO:0000256" key="2">
    <source>
        <dbReference type="ARBA" id="ARBA00009320"/>
    </source>
</evidence>
<sequence>MANSAQPIALPNPFAAGCAWIDGKYVPIGEASVPILDTGFVRSDLTYDVASVWEGRFFRLDDHLERFFTGCERLRLIPPLTKAEIRSIMVETVSRSGLREAYVEVIVTRGVPGPGQRDPRLYQPRLYVYAIPYVWIVKPELQARGTDVFVTQNTHRIPSSSVDPTVKNFHWGDFIRGMFEAYDRDAWVPILPDQNGMVTEGPGFNVFAMVDDVLYTPVRGVLEGITRRTAIEIAKDLGIKVAVGEVPVEDLYRSTEIFLTSTAGGVMPVATLDGKPVGNGNPGPVTTKIRDRYWELHSDPNYSHEVDYT</sequence>
<dbReference type="InterPro" id="IPR036038">
    <property type="entry name" value="Aminotransferase-like"/>
</dbReference>
<protein>
    <submittedName>
        <fullName evidence="5">Unannotated protein</fullName>
    </submittedName>
</protein>
<dbReference type="Gene3D" id="3.30.470.10">
    <property type="match status" value="1"/>
</dbReference>
<evidence type="ECO:0000256" key="3">
    <source>
        <dbReference type="ARBA" id="ARBA00022898"/>
    </source>
</evidence>
<evidence type="ECO:0000313" key="4">
    <source>
        <dbReference type="EMBL" id="CAB4340842.1"/>
    </source>
</evidence>
<dbReference type="InterPro" id="IPR043131">
    <property type="entry name" value="BCAT-like_N"/>
</dbReference>
<dbReference type="Pfam" id="PF01063">
    <property type="entry name" value="Aminotran_4"/>
    <property type="match status" value="1"/>
</dbReference>
<organism evidence="5">
    <name type="scientific">freshwater metagenome</name>
    <dbReference type="NCBI Taxonomy" id="449393"/>
    <lineage>
        <taxon>unclassified sequences</taxon>
        <taxon>metagenomes</taxon>
        <taxon>ecological metagenomes</taxon>
    </lineage>
</organism>
<evidence type="ECO:0000256" key="1">
    <source>
        <dbReference type="ARBA" id="ARBA00001933"/>
    </source>
</evidence>
<dbReference type="Gene3D" id="3.20.10.10">
    <property type="entry name" value="D-amino Acid Aminotransferase, subunit A, domain 2"/>
    <property type="match status" value="1"/>
</dbReference>
<gene>
    <name evidence="4" type="ORF">UFOPK3406_00982</name>
    <name evidence="5" type="ORF">UFOPK3925_01274</name>
</gene>
<dbReference type="FunFam" id="3.20.10.10:FF:000002">
    <property type="entry name" value="D-alanine aminotransferase"/>
    <property type="match status" value="1"/>
</dbReference>
<proteinExistence type="inferred from homology"/>
<dbReference type="EMBL" id="CAESAD010000011">
    <property type="protein sequence ID" value="CAB4343700.1"/>
    <property type="molecule type" value="Genomic_DNA"/>
</dbReference>
<comment type="similarity">
    <text evidence="2">Belongs to the class-IV pyridoxal-phosphate-dependent aminotransferase family.</text>
</comment>
<dbReference type="InterPro" id="IPR043132">
    <property type="entry name" value="BCAT-like_C"/>
</dbReference>
<dbReference type="AlphaFoldDB" id="A0A6J5ZSQ9"/>
<evidence type="ECO:0000313" key="5">
    <source>
        <dbReference type="EMBL" id="CAB4343700.1"/>
    </source>
</evidence>
<dbReference type="InterPro" id="IPR050571">
    <property type="entry name" value="Class-IV_PLP-Dep_Aminotrnsfr"/>
</dbReference>
<name>A0A6J5ZSQ9_9ZZZZ</name>
<dbReference type="PANTHER" id="PTHR42743:SF11">
    <property type="entry name" value="AMINODEOXYCHORISMATE LYASE"/>
    <property type="match status" value="1"/>
</dbReference>
<comment type="cofactor">
    <cofactor evidence="1">
        <name>pyridoxal 5'-phosphate</name>
        <dbReference type="ChEBI" id="CHEBI:597326"/>
    </cofactor>
</comment>
<dbReference type="EMBL" id="CAESAI010000023">
    <property type="protein sequence ID" value="CAB4340842.1"/>
    <property type="molecule type" value="Genomic_DNA"/>
</dbReference>
<dbReference type="SUPFAM" id="SSF56752">
    <property type="entry name" value="D-aminoacid aminotransferase-like PLP-dependent enzymes"/>
    <property type="match status" value="1"/>
</dbReference>
<reference evidence="5" key="1">
    <citation type="submission" date="2020-05" db="EMBL/GenBank/DDBJ databases">
        <authorList>
            <person name="Chiriac C."/>
            <person name="Salcher M."/>
            <person name="Ghai R."/>
            <person name="Kavagutti S V."/>
        </authorList>
    </citation>
    <scope>NUCLEOTIDE SEQUENCE</scope>
</reference>
<keyword evidence="3" id="KW-0663">Pyridoxal phosphate</keyword>
<dbReference type="GO" id="GO:0008652">
    <property type="term" value="P:amino acid biosynthetic process"/>
    <property type="evidence" value="ECO:0007669"/>
    <property type="project" value="UniProtKB-ARBA"/>
</dbReference>
<dbReference type="PANTHER" id="PTHR42743">
    <property type="entry name" value="AMINO-ACID AMINOTRANSFERASE"/>
    <property type="match status" value="1"/>
</dbReference>
<accession>A0A6J5ZSQ9</accession>